<dbReference type="PANTHER" id="PTHR43247">
    <property type="entry name" value="PHOSPHOSERINE AMINOTRANSFERASE"/>
    <property type="match status" value="1"/>
</dbReference>
<comment type="pathway">
    <text evidence="2 12 13">Amino-acid biosynthesis; L-serine biosynthesis; L-serine from 3-phospho-D-glycerate: step 2/3.</text>
</comment>
<evidence type="ECO:0000313" key="15">
    <source>
        <dbReference type="EMBL" id="PZR17299.1"/>
    </source>
</evidence>
<feature type="binding site" evidence="12">
    <location>
        <position position="173"/>
    </location>
    <ligand>
        <name>pyridoxal 5'-phosphate</name>
        <dbReference type="ChEBI" id="CHEBI:597326"/>
    </ligand>
</feature>
<feature type="binding site" evidence="12">
    <location>
        <position position="196"/>
    </location>
    <ligand>
        <name>pyridoxal 5'-phosphate</name>
        <dbReference type="ChEBI" id="CHEBI:597326"/>
    </ligand>
</feature>
<evidence type="ECO:0000256" key="4">
    <source>
        <dbReference type="ARBA" id="ARBA00022576"/>
    </source>
</evidence>
<evidence type="ECO:0000256" key="2">
    <source>
        <dbReference type="ARBA" id="ARBA00005099"/>
    </source>
</evidence>
<dbReference type="GO" id="GO:0006564">
    <property type="term" value="P:L-serine biosynthetic process"/>
    <property type="evidence" value="ECO:0007669"/>
    <property type="project" value="UniProtKB-UniRule"/>
</dbReference>
<feature type="modified residue" description="N6-(pyridoxal phosphate)lysine" evidence="12">
    <location>
        <position position="197"/>
    </location>
</feature>
<evidence type="ECO:0000256" key="8">
    <source>
        <dbReference type="ARBA" id="ARBA00023096"/>
    </source>
</evidence>
<evidence type="ECO:0000256" key="1">
    <source>
        <dbReference type="ARBA" id="ARBA00004915"/>
    </source>
</evidence>
<keyword evidence="8 12" id="KW-0664">Pyridoxine biosynthesis</keyword>
<comment type="pathway">
    <text evidence="1 12">Cofactor biosynthesis; pyridoxine 5'-phosphate biosynthesis; pyridoxine 5'-phosphate from D-erythrose 4-phosphate: step 3/5.</text>
</comment>
<evidence type="ECO:0000256" key="11">
    <source>
        <dbReference type="ARBA" id="ARBA00049007"/>
    </source>
</evidence>
<dbReference type="InterPro" id="IPR000192">
    <property type="entry name" value="Aminotrans_V_dom"/>
</dbReference>
<dbReference type="InterPro" id="IPR015422">
    <property type="entry name" value="PyrdxlP-dep_Trfase_small"/>
</dbReference>
<dbReference type="GO" id="GO:0005737">
    <property type="term" value="C:cytoplasm"/>
    <property type="evidence" value="ECO:0007669"/>
    <property type="project" value="UniProtKB-SubCell"/>
</dbReference>
<feature type="binding site" evidence="12">
    <location>
        <begin position="75"/>
        <end position="76"/>
    </location>
    <ligand>
        <name>pyridoxal 5'-phosphate</name>
        <dbReference type="ChEBI" id="CHEBI:597326"/>
    </ligand>
</feature>
<dbReference type="NCBIfam" id="NF003764">
    <property type="entry name" value="PRK05355.1"/>
    <property type="match status" value="1"/>
</dbReference>
<evidence type="ECO:0000256" key="12">
    <source>
        <dbReference type="HAMAP-Rule" id="MF_00160"/>
    </source>
</evidence>
<dbReference type="GO" id="GO:0008615">
    <property type="term" value="P:pyridoxine biosynthetic process"/>
    <property type="evidence" value="ECO:0007669"/>
    <property type="project" value="UniProtKB-UniRule"/>
</dbReference>
<dbReference type="FunFam" id="3.90.1150.10:FF:000006">
    <property type="entry name" value="Phosphoserine aminotransferase"/>
    <property type="match status" value="1"/>
</dbReference>
<dbReference type="AlphaFoldDB" id="A0A2W5TNS8"/>
<comment type="similarity">
    <text evidence="3 12">Belongs to the class-V pyridoxal-phosphate-dependent aminotransferase family. SerC subfamily.</text>
</comment>
<evidence type="ECO:0000256" key="10">
    <source>
        <dbReference type="ARBA" id="ARBA00047630"/>
    </source>
</evidence>
<dbReference type="PIRSF" id="PIRSF000525">
    <property type="entry name" value="SerC"/>
    <property type="match status" value="1"/>
</dbReference>
<dbReference type="UniPathway" id="UPA00244">
    <property type="reaction ID" value="UER00311"/>
</dbReference>
<evidence type="ECO:0000259" key="14">
    <source>
        <dbReference type="Pfam" id="PF00266"/>
    </source>
</evidence>
<gene>
    <name evidence="12" type="primary">serC</name>
    <name evidence="15" type="ORF">DI536_02950</name>
</gene>
<dbReference type="Proteomes" id="UP000249061">
    <property type="component" value="Unassembled WGS sequence"/>
</dbReference>
<comment type="catalytic activity">
    <reaction evidence="11 12 13">
        <text>O-phospho-L-serine + 2-oxoglutarate = 3-phosphooxypyruvate + L-glutamate</text>
        <dbReference type="Rhea" id="RHEA:14329"/>
        <dbReference type="ChEBI" id="CHEBI:16810"/>
        <dbReference type="ChEBI" id="CHEBI:18110"/>
        <dbReference type="ChEBI" id="CHEBI:29985"/>
        <dbReference type="ChEBI" id="CHEBI:57524"/>
        <dbReference type="EC" id="2.6.1.52"/>
    </reaction>
</comment>
<name>A0A2W5TNS8_9BACT</name>
<evidence type="ECO:0000256" key="13">
    <source>
        <dbReference type="RuleBase" id="RU004505"/>
    </source>
</evidence>
<dbReference type="PROSITE" id="PS00595">
    <property type="entry name" value="AA_TRANSFER_CLASS_5"/>
    <property type="match status" value="1"/>
</dbReference>
<comment type="catalytic activity">
    <reaction evidence="10 12">
        <text>4-(phosphooxy)-L-threonine + 2-oxoglutarate = (R)-3-hydroxy-2-oxo-4-phosphooxybutanoate + L-glutamate</text>
        <dbReference type="Rhea" id="RHEA:16573"/>
        <dbReference type="ChEBI" id="CHEBI:16810"/>
        <dbReference type="ChEBI" id="CHEBI:29985"/>
        <dbReference type="ChEBI" id="CHEBI:58452"/>
        <dbReference type="ChEBI" id="CHEBI:58538"/>
        <dbReference type="EC" id="2.6.1.52"/>
    </reaction>
</comment>
<dbReference type="Pfam" id="PF00266">
    <property type="entry name" value="Aminotran_5"/>
    <property type="match status" value="1"/>
</dbReference>
<dbReference type="InterPro" id="IPR020578">
    <property type="entry name" value="Aminotrans_V_PyrdxlP_BS"/>
</dbReference>
<dbReference type="InterPro" id="IPR022278">
    <property type="entry name" value="Pser_aminoTfrase"/>
</dbReference>
<dbReference type="GO" id="GO:0004648">
    <property type="term" value="F:O-phospho-L-serine:2-oxoglutarate aminotransferase activity"/>
    <property type="evidence" value="ECO:0007669"/>
    <property type="project" value="UniProtKB-UniRule"/>
</dbReference>
<keyword evidence="12" id="KW-0963">Cytoplasm</keyword>
<feature type="binding site" evidence="12">
    <location>
        <position position="153"/>
    </location>
    <ligand>
        <name>pyridoxal 5'-phosphate</name>
        <dbReference type="ChEBI" id="CHEBI:597326"/>
    </ligand>
</feature>
<organism evidence="15 16">
    <name type="scientific">Archangium gephyra</name>
    <dbReference type="NCBI Taxonomy" id="48"/>
    <lineage>
        <taxon>Bacteria</taxon>
        <taxon>Pseudomonadati</taxon>
        <taxon>Myxococcota</taxon>
        <taxon>Myxococcia</taxon>
        <taxon>Myxococcales</taxon>
        <taxon>Cystobacterineae</taxon>
        <taxon>Archangiaceae</taxon>
        <taxon>Archangium</taxon>
    </lineage>
</organism>
<comment type="cofactor">
    <cofactor evidence="12">
        <name>pyridoxal 5'-phosphate</name>
        <dbReference type="ChEBI" id="CHEBI:597326"/>
    </cofactor>
    <text evidence="12">Binds 1 pyridoxal phosphate per subunit.</text>
</comment>
<reference evidence="15 16" key="1">
    <citation type="submission" date="2017-08" db="EMBL/GenBank/DDBJ databases">
        <title>Infants hospitalized years apart are colonized by the same room-sourced microbial strains.</title>
        <authorList>
            <person name="Brooks B."/>
            <person name="Olm M.R."/>
            <person name="Firek B.A."/>
            <person name="Baker R."/>
            <person name="Thomas B.C."/>
            <person name="Morowitz M.J."/>
            <person name="Banfield J.F."/>
        </authorList>
    </citation>
    <scope>NUCLEOTIDE SEQUENCE [LARGE SCALE GENOMIC DNA]</scope>
    <source>
        <strain evidence="15">S2_003_000_R2_14</strain>
    </source>
</reference>
<dbReference type="InterPro" id="IPR015421">
    <property type="entry name" value="PyrdxlP-dep_Trfase_major"/>
</dbReference>
<dbReference type="Gene3D" id="3.90.1150.10">
    <property type="entry name" value="Aspartate Aminotransferase, domain 1"/>
    <property type="match status" value="1"/>
</dbReference>
<feature type="domain" description="Aminotransferase class V" evidence="14">
    <location>
        <begin position="5"/>
        <end position="350"/>
    </location>
</feature>
<evidence type="ECO:0000256" key="3">
    <source>
        <dbReference type="ARBA" id="ARBA00006904"/>
    </source>
</evidence>
<accession>A0A2W5TNS8</accession>
<feature type="binding site" evidence="12">
    <location>
        <position position="41"/>
    </location>
    <ligand>
        <name>L-glutamate</name>
        <dbReference type="ChEBI" id="CHEBI:29985"/>
    </ligand>
</feature>
<evidence type="ECO:0000256" key="5">
    <source>
        <dbReference type="ARBA" id="ARBA00022605"/>
    </source>
</evidence>
<comment type="function">
    <text evidence="12">Catalyzes the reversible conversion of 3-phosphohydroxypyruvate to phosphoserine and of 3-hydroxy-2-oxo-4-phosphonooxybutanoate to phosphohydroxythreonine.</text>
</comment>
<evidence type="ECO:0000256" key="9">
    <source>
        <dbReference type="ARBA" id="ARBA00023299"/>
    </source>
</evidence>
<evidence type="ECO:0000313" key="16">
    <source>
        <dbReference type="Proteomes" id="UP000249061"/>
    </source>
</evidence>
<comment type="caution">
    <text evidence="15">The sequence shown here is derived from an EMBL/GenBank/DDBJ whole genome shotgun (WGS) entry which is preliminary data.</text>
</comment>
<comment type="subunit">
    <text evidence="12">Homodimer.</text>
</comment>
<comment type="subcellular location">
    <subcellularLocation>
        <location evidence="12">Cytoplasm</location>
    </subcellularLocation>
</comment>
<protein>
    <recommendedName>
        <fullName evidence="12">Phosphoserine aminotransferase</fullName>
        <ecNumber evidence="12">2.6.1.52</ecNumber>
    </recommendedName>
    <alternativeName>
        <fullName evidence="12">Phosphohydroxythreonine aminotransferase</fullName>
        <shortName evidence="12">PSAT</shortName>
    </alternativeName>
</protein>
<dbReference type="GO" id="GO:0030170">
    <property type="term" value="F:pyridoxal phosphate binding"/>
    <property type="evidence" value="ECO:0007669"/>
    <property type="project" value="UniProtKB-UniRule"/>
</dbReference>
<keyword evidence="9 12" id="KW-0718">Serine biosynthesis</keyword>
<dbReference type="NCBIfam" id="TIGR01364">
    <property type="entry name" value="serC_1"/>
    <property type="match status" value="1"/>
</dbReference>
<dbReference type="PANTHER" id="PTHR43247:SF1">
    <property type="entry name" value="PHOSPHOSERINE AMINOTRANSFERASE"/>
    <property type="match status" value="1"/>
</dbReference>
<dbReference type="InterPro" id="IPR015424">
    <property type="entry name" value="PyrdxlP-dep_Trfase"/>
</dbReference>
<keyword evidence="7 12" id="KW-0663">Pyridoxal phosphate</keyword>
<evidence type="ECO:0000256" key="7">
    <source>
        <dbReference type="ARBA" id="ARBA00022898"/>
    </source>
</evidence>
<dbReference type="HAMAP" id="MF_00160">
    <property type="entry name" value="SerC_aminotrans_5"/>
    <property type="match status" value="1"/>
</dbReference>
<sequence>MRAINFSAGPAGLPLPALEKARDELLDFAGTGMSIMEQSHRDKPYEAVHRDATERLIKLLGVPDSHTVIWLTGGASTQFALIPMNFLPAGKSADYVMTGVWSEKAFEEAKLVGAPRIAGTTRNADGKYTRVPRQNELEFDANAAYAHTTSNNTIYGTQFHALPDTGSVPHVCDMSSDFLWRPLDVSKFDFIYAGAQKNLGPSGVTVAIARKSFIANGRKDIPKILRYQTHAENDSLYNTPPTLAIYLVRNVLEWIDGQGGLTGMEKRNTTKAQLLYGALDRMSGFYAAPVEKASRSVMNIVFRTPSEALDAAFVAEAKKANMIGLKGHRTAGGIRVSAYNAVSVQDVQTLVSFMEQFAKSHG</sequence>
<dbReference type="EMBL" id="QFQP01000002">
    <property type="protein sequence ID" value="PZR17299.1"/>
    <property type="molecule type" value="Genomic_DNA"/>
</dbReference>
<keyword evidence="4 12" id="KW-0032">Aminotransferase</keyword>
<dbReference type="UniPathway" id="UPA00135">
    <property type="reaction ID" value="UER00197"/>
</dbReference>
<dbReference type="SUPFAM" id="SSF53383">
    <property type="entry name" value="PLP-dependent transferases"/>
    <property type="match status" value="1"/>
</dbReference>
<evidence type="ECO:0000256" key="6">
    <source>
        <dbReference type="ARBA" id="ARBA00022679"/>
    </source>
</evidence>
<dbReference type="FunFam" id="3.40.640.10:FF:000010">
    <property type="entry name" value="Phosphoserine aminotransferase"/>
    <property type="match status" value="1"/>
</dbReference>
<proteinExistence type="inferred from homology"/>
<dbReference type="Gene3D" id="3.40.640.10">
    <property type="entry name" value="Type I PLP-dependent aspartate aminotransferase-like (Major domain)"/>
    <property type="match status" value="1"/>
</dbReference>
<comment type="caution">
    <text evidence="12">Lacks conserved residue(s) required for the propagation of feature annotation.</text>
</comment>
<keyword evidence="5 12" id="KW-0028">Amino-acid biosynthesis</keyword>
<feature type="binding site" evidence="12">
    <location>
        <position position="101"/>
    </location>
    <ligand>
        <name>pyridoxal 5'-phosphate</name>
        <dbReference type="ChEBI" id="CHEBI:597326"/>
    </ligand>
</feature>
<keyword evidence="6 12" id="KW-0808">Transferase</keyword>
<dbReference type="EC" id="2.6.1.52" evidence="12"/>
<feature type="binding site" evidence="12">
    <location>
        <begin position="238"/>
        <end position="239"/>
    </location>
    <ligand>
        <name>pyridoxal 5'-phosphate</name>
        <dbReference type="ChEBI" id="CHEBI:597326"/>
    </ligand>
</feature>